<feature type="compositionally biased region" description="Pro residues" evidence="16">
    <location>
        <begin position="32"/>
        <end position="41"/>
    </location>
</feature>
<sequence length="3201" mass="363016">MNLYTIYDWITSLLRTGSGSAFYKAVEAPEQPAAPPEPPTVISPQQQPHTRSAASRCCIAQNVDVELIPTLNFLFQASAAVSNTPADREQEHERQQHAASKARDDIDCSGTKSDDDNESTHTYVISTSSFTAATRSSTTPYAVTSTDTADLLRQQNNLSLTEDEQTVSSFSIEPPTSSISIEMDAQQRYTTSATTATATTTSAETNSANLAPREATQTTVTTTTSSSIEEDIEEAIEISEVEEQLNSNLDRLYDVGGKSPSKINDPTLRNIAKSESSEEGDQFGIDDAQLSGGQLAQHFLADESDDEDADSPSLKDQATPTDDDDDFDISLPLEGRKPMHSQHEDNAEESPHGHDEGESLSNQSTTDDVSDFVDEPQQTTDSAIEDQNAQSGSVAANTMASALSEAVEPESRLVDSELEEEADAHSEQDHSLEEIVATNESIEIIYNAEEGSANNSQLSAPQEQNISASLGVTEPAETPTVGQLKLPQLQSPQTIDHKTINILETVQLEPESLSRIVANLKVDDDEDEDEDEDEECAMQLLKLRLMAMNQQTQVDTGAKGSPTESPSTQESGTMELKQMERVPLTEFSKDVLEDITEESERLLSISTTAEDPKSLSMEESKTLQETKGGSISSLVSLNMLKQLENKVQDLHSQLESKDNCLASLNLQLEAARQESSAGPASARDSSSLVTSSTEYRTFLEEFGAPTLDIYVELSRRDELIAKLTDSLQQSLNVRGQLQSDSERLSEEVQSLRRQLHEAIDAVKRSGGCPDQQGNIGQRISEISMDLVSESEDEMERNFLTDQEGDRVLQSSRERQLSVPIDDLGVEPLPPEWPPAFSKQIEQFQKCLLPGEVRPFLLVQRKFDDYLSQQLAECREQCSQELKISRDQWESEKLANEKAQRDAHAKQMEELRKYFEHRCADLEKQFSDEVFSHKSQHMGGDSSSECSEVDQLPEETALKDSSPSKRNRAELLLSPSHRQITPCGLDPQEPKDNVSQQVADLKIFYQAHIDELKRSHEEQVRKLKERLKFYERHQSDDDYLPARLKSTTTCQNDRQDAVEVEPTAGQNPSASLIIIDEDELNLNNESQVIQRIIDEYERRLQEQLALARQDIVAELEQQIQSFTLHFFVTFTFTAMMWIEAVSSEDFEHCTDVLFITLTMTSLVAKIFNNWHYAKIARNLLEEWSDSPQFEVHSGPERDMWEREQLRFLRFALLYCFCSLGVVPCIFISAAYNYPNELPFLVWVPFDWQKPAKFWCLYAYQLFAVPFTCLSNITSDLLNCYLMLYISLCFKMLGMRLSVLAPTGHRDSERQLRVQLLDLIRLHRRVKAQAEMIQIFISKSTLIQILLSAIILCLSIYRMQMSLLSECAVDDQHWPKELILLREKFTAKSQLEITQLNIKHAEEMSRMKLEYEKQLNRKNKRHLTFDSGRDLQHIITERDGLRQLSKSFRSVLCRLAKCVANCEGDLNATLSEEMQRLLTQSRNQDGSEDVEHTLSSSLLQGSFNNSKHLRLVPDVHSLLEVVEDPSLVQFIDSKNPDDQNDYFDLGDCLERLKAEAAYLLQLSEDLERQRAIHSVERQDEPEKQEHELCCEAEDGLKTTAPLPSTQQQLLHELVRTNSLNDQHLGVAHERRTSNGTLMTKPHSSLPIDLQQQSGNASELSFQLVELKNRLIKSEADRQNLQQQLTHTIDRNAELGQELQALRDQLSQLNSLNQTDYAEGYGLGDMKGPQTMDQSSASFVQLQERARHLLTSPTQQQSQEPGNATVVLLQMIEDFCREGDKVVESGKKDREDLQSQIDTADKQLKATRQFLEEQAAEREQERDEFHREIERLRAQLRAKEKERSSFANASEEYAILETQLREANQQLSDSNDKRDKMESELKASIDKIFVLREIISELETQVQTKALNEQVLDEKVKQLEDYIQIQLRSNDALTQEVHSLKTDIGETYQTRIRQLEDKLQQGLPSAETAVVLKQVADQLLLIETTLEQKTKTLESLHNSNTTSNSCSLSATEDVSAHGANRQAAEGSPEHSLTVEGVQRVLEKLEKHTRVEEAAIKRIRDLEMQVTQMRSGCVELQHERDSLQGRIDEQTHRISTLQKRLEEQRQRAEQLHRAGTSDLNTRIHELQNDLRNLGEQLSARDKQMATMQQQLQRSKDEIVRLEAELAVRTQPDRSLVERLEAEVLQKSNELQKLRETIHTEMINRQVLPDLMQTMLADKNDEIDHLQEQLQAKEREIQAAKDHSSQASSPAAGKQDASAKHSARTLSDIGSITEFPEPDVERRAACRSLNAPLQLPEAAGGFFHQTMETSKEAVANLTYKRTDDLSEFVVAHPINTFEHPHYFQDQNARGLTTAISGDLTPGLVPRQINFSNLTEDSKLKTPSLLMQTPELPKAMPSPELQQLKQKLSALEEEKQKQRIEMEENLVKLQEQLSREKNLVERQQKLLRHHEESETKYRLRVDSLEEKILENAAQEAAERETLRKELNLVSAAHAQCEQQHKEAAATRKRELESLNAEIKEKTLRNRELADQLHSTQLRSDELQRQVHALERDLERLRNSEQSSKQYSVDEIAQQVEKELNYSAQLDSNILKAIESEEENNLDKLHQKDVQTEADPSSGNGNGHGTDDENFTGERDLLNQLEAARAQLAVEREQAESLSKELLSEKQHSQEIQEQDVLIIEAMRKRLEAVLEAEDELHKQLDMERERCDRLQTQLTSLQRAESRRSSGLLKSPTDSPRKSPRADFESELCDRLRSELKLLTAQNERERERSADAQRSSERERQRYEKELQERVAYCERLKQEMVKLARDKESAEMELEHFNERLTLQANEIESLEARMVTLQEAETRRASTRARQHQEQAKLQAEIHELKAKLLTVESEKNSLELKINQLRFDVARSAQRESKLSEALAQANDRLAHGMEESVPAQFLQKMKEINTLLAENTQENKQMAETVQYLVGERLALQKKCEELGGNGGANASELEERCRQLLGRYLRVESHRKALVYQKRYLKLTLEGYQASEQLALQNIAGGVGLRVSHPKTNKKKLFKTVALAIVAIQRIKYIGRIWHTGKRIVSKSIFTITQQSTKLPLIPMRPGTKRTGPCLTRNVAPLLPVSQSHQSTNLNNNLPTNSHSSAARMSYAPASPSLAPAVNLSTLQPVVLTQDYALQTAPFNNNNDDSNHKKLEAALPSLTTLEWTTTQKAKRVHSRHH</sequence>
<feature type="compositionally biased region" description="Basic and acidic residues" evidence="16">
    <location>
        <begin position="610"/>
        <end position="624"/>
    </location>
</feature>
<feature type="compositionally biased region" description="Polar residues" evidence="16">
    <location>
        <begin position="562"/>
        <end position="572"/>
    </location>
</feature>
<feature type="region of interest" description="Disordered" evidence="16">
    <location>
        <begin position="2754"/>
        <end position="2777"/>
    </location>
</feature>
<feature type="coiled-coil region" evidence="15">
    <location>
        <begin position="640"/>
        <end position="674"/>
    </location>
</feature>
<feature type="coiled-coil region" evidence="15">
    <location>
        <begin position="893"/>
        <end position="924"/>
    </location>
</feature>
<evidence type="ECO:0000256" key="7">
    <source>
        <dbReference type="ARBA" id="ARBA00022692"/>
    </source>
</evidence>
<keyword evidence="12" id="KW-0675">Receptor</keyword>
<evidence type="ECO:0000256" key="17">
    <source>
        <dbReference type="SAM" id="Phobius"/>
    </source>
</evidence>
<keyword evidence="7 17" id="KW-0812">Transmembrane</keyword>
<evidence type="ECO:0000256" key="6">
    <source>
        <dbReference type="ARBA" id="ARBA00022606"/>
    </source>
</evidence>
<evidence type="ECO:0000256" key="14">
    <source>
        <dbReference type="ARBA" id="ARBA00023224"/>
    </source>
</evidence>
<feature type="region of interest" description="Disordered" evidence="16">
    <location>
        <begin position="2708"/>
        <end position="2740"/>
    </location>
</feature>
<name>A0A484B110_DRONA</name>
<dbReference type="InterPro" id="IPR019528">
    <property type="entry name" value="PACT_domain"/>
</dbReference>
<dbReference type="Gene3D" id="1.20.5.170">
    <property type="match status" value="1"/>
</dbReference>
<feature type="region of interest" description="Disordered" evidence="16">
    <location>
        <begin position="84"/>
        <end position="120"/>
    </location>
</feature>
<dbReference type="GO" id="GO:0005549">
    <property type="term" value="F:odorant binding"/>
    <property type="evidence" value="ECO:0007669"/>
    <property type="project" value="InterPro"/>
</dbReference>
<feature type="region of interest" description="Disordered" evidence="16">
    <location>
        <begin position="192"/>
        <end position="228"/>
    </location>
</feature>
<dbReference type="Pfam" id="PF10495">
    <property type="entry name" value="PACT_coil_coil"/>
    <property type="match status" value="1"/>
</dbReference>
<feature type="compositionally biased region" description="Low complexity" evidence="16">
    <location>
        <begin position="1992"/>
        <end position="2006"/>
    </location>
</feature>
<dbReference type="PANTHER" id="PTHR44981">
    <property type="entry name" value="PERICENTRIN-LIKE PROTEIN, ISOFORM F"/>
    <property type="match status" value="1"/>
</dbReference>
<evidence type="ECO:0000256" key="4">
    <source>
        <dbReference type="ARBA" id="ARBA00022490"/>
    </source>
</evidence>
<dbReference type="GO" id="GO:0007165">
    <property type="term" value="P:signal transduction"/>
    <property type="evidence" value="ECO:0007669"/>
    <property type="project" value="UniProtKB-KW"/>
</dbReference>
<keyword evidence="20" id="KW-1185">Reference proteome</keyword>
<feature type="coiled-coil region" evidence="15">
    <location>
        <begin position="1780"/>
        <end position="1877"/>
    </location>
</feature>
<keyword evidence="14" id="KW-0807">Transducer</keyword>
<dbReference type="PANTHER" id="PTHR44981:SF2">
    <property type="entry name" value="PERICENTRIN-LIKE PROTEIN, ISOFORM F"/>
    <property type="match status" value="1"/>
</dbReference>
<feature type="compositionally biased region" description="Basic and acidic residues" evidence="16">
    <location>
        <begin position="2230"/>
        <end position="2239"/>
    </location>
</feature>
<dbReference type="GO" id="GO:0005886">
    <property type="term" value="C:plasma membrane"/>
    <property type="evidence" value="ECO:0007669"/>
    <property type="project" value="UniProtKB-SubCell"/>
</dbReference>
<feature type="compositionally biased region" description="Basic and acidic residues" evidence="16">
    <location>
        <begin position="334"/>
        <end position="357"/>
    </location>
</feature>
<feature type="coiled-coil region" evidence="15">
    <location>
        <begin position="2395"/>
        <end position="2553"/>
    </location>
</feature>
<evidence type="ECO:0000256" key="11">
    <source>
        <dbReference type="ARBA" id="ARBA00023136"/>
    </source>
</evidence>
<accession>A0A484B110</accession>
<evidence type="ECO:0000259" key="18">
    <source>
        <dbReference type="Pfam" id="PF10495"/>
    </source>
</evidence>
<feature type="region of interest" description="Disordered" evidence="16">
    <location>
        <begin position="2230"/>
        <end position="2269"/>
    </location>
</feature>
<keyword evidence="8" id="KW-0552">Olfaction</keyword>
<evidence type="ECO:0000256" key="16">
    <source>
        <dbReference type="SAM" id="MobiDB-lite"/>
    </source>
</evidence>
<feature type="compositionally biased region" description="Basic and acidic residues" evidence="16">
    <location>
        <begin position="423"/>
        <end position="433"/>
    </location>
</feature>
<feature type="region of interest" description="Disordered" evidence="16">
    <location>
        <begin position="553"/>
        <end position="582"/>
    </location>
</feature>
<evidence type="ECO:0000256" key="1">
    <source>
        <dbReference type="ARBA" id="ARBA00004300"/>
    </source>
</evidence>
<keyword evidence="5" id="KW-0597">Phosphoprotein</keyword>
<keyword evidence="6" id="KW-0716">Sensory transduction</keyword>
<feature type="coiled-coil region" evidence="15">
    <location>
        <begin position="1661"/>
        <end position="1709"/>
    </location>
</feature>
<evidence type="ECO:0000256" key="13">
    <source>
        <dbReference type="ARBA" id="ARBA00023212"/>
    </source>
</evidence>
<keyword evidence="10 15" id="KW-0175">Coiled coil</keyword>
<feature type="compositionally biased region" description="Low complexity" evidence="16">
    <location>
        <begin position="192"/>
        <end position="227"/>
    </location>
</feature>
<evidence type="ECO:0000256" key="9">
    <source>
        <dbReference type="ARBA" id="ARBA00022989"/>
    </source>
</evidence>
<gene>
    <name evidence="19" type="ORF">AWZ03_012071</name>
</gene>
<dbReference type="STRING" id="7232.A0A484B110"/>
<feature type="domain" description="Pericentrin/AKAP-450 centrosomal targeting" evidence="18">
    <location>
        <begin position="2983"/>
        <end position="3058"/>
    </location>
</feature>
<dbReference type="OrthoDB" id="2020852at2759"/>
<keyword evidence="9 17" id="KW-1133">Transmembrane helix</keyword>
<keyword evidence="3" id="KW-1003">Cell membrane</keyword>
<evidence type="ECO:0000256" key="5">
    <source>
        <dbReference type="ARBA" id="ARBA00022553"/>
    </source>
</evidence>
<proteinExistence type="predicted"/>
<dbReference type="OMA" id="RRELNCV"/>
<dbReference type="GO" id="GO:0005737">
    <property type="term" value="C:cytoplasm"/>
    <property type="evidence" value="ECO:0007669"/>
    <property type="project" value="UniProtKB-ARBA"/>
</dbReference>
<reference evidence="19 20" key="1">
    <citation type="journal article" date="2019" name="J. Hered.">
        <title>An Improved Genome Assembly for Drosophila navojoa, the Basal Species in the mojavensis Cluster.</title>
        <authorList>
            <person name="Vanderlinde T."/>
            <person name="Dupim E.G."/>
            <person name="Nazario-Yepiz N.O."/>
            <person name="Carvalho A.B."/>
        </authorList>
    </citation>
    <scope>NUCLEOTIDE SEQUENCE [LARGE SCALE GENOMIC DNA]</scope>
    <source>
        <strain evidence="19">Navoj_Jal97</strain>
        <tissue evidence="19">Whole organism</tissue>
    </source>
</reference>
<dbReference type="Proteomes" id="UP000295192">
    <property type="component" value="Unassembled WGS sequence"/>
</dbReference>
<protein>
    <recommendedName>
        <fullName evidence="18">Pericentrin/AKAP-450 centrosomal targeting domain-containing protein</fullName>
    </recommendedName>
</protein>
<keyword evidence="4" id="KW-0963">Cytoplasm</keyword>
<evidence type="ECO:0000256" key="10">
    <source>
        <dbReference type="ARBA" id="ARBA00023054"/>
    </source>
</evidence>
<evidence type="ECO:0000256" key="3">
    <source>
        <dbReference type="ARBA" id="ARBA00022475"/>
    </source>
</evidence>
<dbReference type="GO" id="GO:0060090">
    <property type="term" value="F:molecular adaptor activity"/>
    <property type="evidence" value="ECO:0007669"/>
    <property type="project" value="InterPro"/>
</dbReference>
<dbReference type="Pfam" id="PF02949">
    <property type="entry name" value="7tm_6"/>
    <property type="match status" value="1"/>
</dbReference>
<feature type="transmembrane region" description="Helical" evidence="17">
    <location>
        <begin position="1206"/>
        <end position="1230"/>
    </location>
</feature>
<feature type="compositionally biased region" description="Basic and acidic residues" evidence="16">
    <location>
        <begin position="86"/>
        <end position="106"/>
    </location>
</feature>
<feature type="coiled-coil region" evidence="15">
    <location>
        <begin position="734"/>
        <end position="761"/>
    </location>
</feature>
<evidence type="ECO:0000256" key="8">
    <source>
        <dbReference type="ARBA" id="ARBA00022725"/>
    </source>
</evidence>
<feature type="region of interest" description="Disordered" evidence="16">
    <location>
        <begin position="1992"/>
        <end position="2029"/>
    </location>
</feature>
<comment type="subcellular location">
    <subcellularLocation>
        <location evidence="2">Cell membrane</location>
        <topology evidence="2">Multi-pass membrane protein</topology>
    </subcellularLocation>
    <subcellularLocation>
        <location evidence="1">Cytoplasm</location>
        <location evidence="1">Cytoskeleton</location>
        <location evidence="1">Microtubule organizing center</location>
        <location evidence="1">Centrosome</location>
    </subcellularLocation>
</comment>
<feature type="compositionally biased region" description="Basic and acidic residues" evidence="16">
    <location>
        <begin position="2757"/>
        <end position="2777"/>
    </location>
</feature>
<dbReference type="EMBL" id="LSRL02000341">
    <property type="protein sequence ID" value="TDG41505.1"/>
    <property type="molecule type" value="Genomic_DNA"/>
</dbReference>
<evidence type="ECO:0000256" key="12">
    <source>
        <dbReference type="ARBA" id="ARBA00023170"/>
    </source>
</evidence>
<keyword evidence="13" id="KW-0206">Cytoskeleton</keyword>
<feature type="transmembrane region" description="Helical" evidence="17">
    <location>
        <begin position="1331"/>
        <end position="1355"/>
    </location>
</feature>
<keyword evidence="11 17" id="KW-0472">Membrane</keyword>
<dbReference type="InterPro" id="IPR004117">
    <property type="entry name" value="7tm6_olfct_rcpt"/>
</dbReference>
<feature type="region of interest" description="Disordered" evidence="16">
    <location>
        <begin position="602"/>
        <end position="628"/>
    </location>
</feature>
<feature type="transmembrane region" description="Helical" evidence="17">
    <location>
        <begin position="1118"/>
        <end position="1137"/>
    </location>
</feature>
<dbReference type="InterPro" id="IPR028745">
    <property type="entry name" value="AKAP9/Pericentrin"/>
</dbReference>
<organism evidence="19 20">
    <name type="scientific">Drosophila navojoa</name>
    <name type="common">Fruit fly</name>
    <dbReference type="NCBI Taxonomy" id="7232"/>
    <lineage>
        <taxon>Eukaryota</taxon>
        <taxon>Metazoa</taxon>
        <taxon>Ecdysozoa</taxon>
        <taxon>Arthropoda</taxon>
        <taxon>Hexapoda</taxon>
        <taxon>Insecta</taxon>
        <taxon>Pterygota</taxon>
        <taxon>Neoptera</taxon>
        <taxon>Endopterygota</taxon>
        <taxon>Diptera</taxon>
        <taxon>Brachycera</taxon>
        <taxon>Muscomorpha</taxon>
        <taxon>Ephydroidea</taxon>
        <taxon>Drosophilidae</taxon>
        <taxon>Drosophila</taxon>
    </lineage>
</organism>
<feature type="compositionally biased region" description="Polar residues" evidence="16">
    <location>
        <begin position="376"/>
        <end position="401"/>
    </location>
</feature>
<evidence type="ECO:0000256" key="2">
    <source>
        <dbReference type="ARBA" id="ARBA00004651"/>
    </source>
</evidence>
<evidence type="ECO:0000313" key="20">
    <source>
        <dbReference type="Proteomes" id="UP000295192"/>
    </source>
</evidence>
<feature type="region of interest" description="Disordered" evidence="16">
    <location>
        <begin position="2603"/>
        <end position="2625"/>
    </location>
</feature>
<feature type="compositionally biased region" description="Basic and acidic residues" evidence="16">
    <location>
        <begin position="2729"/>
        <end position="2740"/>
    </location>
</feature>
<dbReference type="GO" id="GO:0005813">
    <property type="term" value="C:centrosome"/>
    <property type="evidence" value="ECO:0007669"/>
    <property type="project" value="UniProtKB-SubCell"/>
</dbReference>
<feature type="region of interest" description="Disordered" evidence="16">
    <location>
        <begin position="28"/>
        <end position="49"/>
    </location>
</feature>
<evidence type="ECO:0000313" key="19">
    <source>
        <dbReference type="EMBL" id="TDG41505.1"/>
    </source>
</evidence>
<feature type="region of interest" description="Disordered" evidence="16">
    <location>
        <begin position="257"/>
        <end position="433"/>
    </location>
</feature>
<evidence type="ECO:0000256" key="15">
    <source>
        <dbReference type="SAM" id="Coils"/>
    </source>
</evidence>
<feature type="region of interest" description="Disordered" evidence="16">
    <location>
        <begin position="931"/>
        <end position="991"/>
    </location>
</feature>
<comment type="caution">
    <text evidence="19">The sequence shown here is derived from an EMBL/GenBank/DDBJ whole genome shotgun (WGS) entry which is preliminary data.</text>
</comment>
<dbReference type="GO" id="GO:0004984">
    <property type="term" value="F:olfactory receptor activity"/>
    <property type="evidence" value="ECO:0007669"/>
    <property type="project" value="InterPro"/>
</dbReference>